<dbReference type="InterPro" id="IPR052050">
    <property type="entry name" value="SecEffector_AnkRepeat"/>
</dbReference>
<dbReference type="PANTHER" id="PTHR46586">
    <property type="entry name" value="ANKYRIN REPEAT-CONTAINING PROTEIN"/>
    <property type="match status" value="1"/>
</dbReference>
<dbReference type="InterPro" id="IPR036770">
    <property type="entry name" value="Ankyrin_rpt-contain_sf"/>
</dbReference>
<protein>
    <submittedName>
        <fullName evidence="1">Uncharacterized protein</fullName>
    </submittedName>
</protein>
<organism evidence="1 2">
    <name type="scientific">Phytophthora nicotianae P10297</name>
    <dbReference type="NCBI Taxonomy" id="1317064"/>
    <lineage>
        <taxon>Eukaryota</taxon>
        <taxon>Sar</taxon>
        <taxon>Stramenopiles</taxon>
        <taxon>Oomycota</taxon>
        <taxon>Peronosporomycetes</taxon>
        <taxon>Peronosporales</taxon>
        <taxon>Peronosporaceae</taxon>
        <taxon>Phytophthora</taxon>
    </lineage>
</organism>
<dbReference type="InterPro" id="IPR002110">
    <property type="entry name" value="Ankyrin_rpt"/>
</dbReference>
<dbReference type="PANTHER" id="PTHR46586:SF3">
    <property type="entry name" value="ANKYRIN REPEAT-CONTAINING PROTEIN"/>
    <property type="match status" value="1"/>
</dbReference>
<dbReference type="OrthoDB" id="109010at2759"/>
<dbReference type="Gene3D" id="1.25.40.20">
    <property type="entry name" value="Ankyrin repeat-containing domain"/>
    <property type="match status" value="1"/>
</dbReference>
<dbReference type="Pfam" id="PF13637">
    <property type="entry name" value="Ank_4"/>
    <property type="match status" value="1"/>
</dbReference>
<evidence type="ECO:0000313" key="1">
    <source>
        <dbReference type="EMBL" id="ETP52033.1"/>
    </source>
</evidence>
<dbReference type="SUPFAM" id="SSF48403">
    <property type="entry name" value="Ankyrin repeat"/>
    <property type="match status" value="1"/>
</dbReference>
<proteinExistence type="predicted"/>
<dbReference type="Proteomes" id="UP000018948">
    <property type="component" value="Unassembled WGS sequence"/>
</dbReference>
<name>W2ZXM1_PHYNI</name>
<comment type="caution">
    <text evidence="1">The sequence shown here is derived from an EMBL/GenBank/DDBJ whole genome shotgun (WGS) entry which is preliminary data.</text>
</comment>
<reference evidence="1 2" key="1">
    <citation type="submission" date="2013-11" db="EMBL/GenBank/DDBJ databases">
        <title>The Genome Sequence of Phytophthora parasitica P10297.</title>
        <authorList>
            <consortium name="The Broad Institute Genomics Platform"/>
            <person name="Russ C."/>
            <person name="Tyler B."/>
            <person name="Panabieres F."/>
            <person name="Shan W."/>
            <person name="Tripathy S."/>
            <person name="Grunwald N."/>
            <person name="Machado M."/>
            <person name="Johnson C.S."/>
            <person name="Walker B."/>
            <person name="Young S.K."/>
            <person name="Zeng Q."/>
            <person name="Gargeya S."/>
            <person name="Fitzgerald M."/>
            <person name="Haas B."/>
            <person name="Abouelleil A."/>
            <person name="Allen A.W."/>
            <person name="Alvarado L."/>
            <person name="Arachchi H.M."/>
            <person name="Berlin A.M."/>
            <person name="Chapman S.B."/>
            <person name="Gainer-Dewar J."/>
            <person name="Goldberg J."/>
            <person name="Griggs A."/>
            <person name="Gujja S."/>
            <person name="Hansen M."/>
            <person name="Howarth C."/>
            <person name="Imamovic A."/>
            <person name="Ireland A."/>
            <person name="Larimer J."/>
            <person name="McCowan C."/>
            <person name="Murphy C."/>
            <person name="Pearson M."/>
            <person name="Poon T.W."/>
            <person name="Priest M."/>
            <person name="Roberts A."/>
            <person name="Saif S."/>
            <person name="Shea T."/>
            <person name="Sisk P."/>
            <person name="Sykes S."/>
            <person name="Wortman J."/>
            <person name="Nusbaum C."/>
            <person name="Birren B."/>
        </authorList>
    </citation>
    <scope>NUCLEOTIDE SEQUENCE [LARGE SCALE GENOMIC DNA]</scope>
    <source>
        <strain evidence="1 2">P10297</strain>
    </source>
</reference>
<dbReference type="EMBL" id="ANIY01000660">
    <property type="protein sequence ID" value="ETP52033.1"/>
    <property type="molecule type" value="Genomic_DNA"/>
</dbReference>
<dbReference type="AlphaFoldDB" id="W2ZXM1"/>
<evidence type="ECO:0000313" key="2">
    <source>
        <dbReference type="Proteomes" id="UP000018948"/>
    </source>
</evidence>
<accession>W2ZXM1</accession>
<gene>
    <name evidence="1" type="ORF">F442_02891</name>
</gene>
<sequence>MSGYVHVLQWLVENLRKDFSCLRDGCLSPIDRAAQHGHLAAVAWLHENYPKSYSPDTLALAAQCGRIKILRWLHSYDSLYLHDGHTDVVQAMLVATRSGQLAVVKWLYHNARELEGDDRAYNLQAAIQLAASQGHTRIELWLLNRTRGVDQVDDYQCNDINRGRKRVRRSDHIA</sequence>